<dbReference type="STRING" id="1423813.FC26_GL000976"/>
<dbReference type="Proteomes" id="UP000051733">
    <property type="component" value="Unassembled WGS sequence"/>
</dbReference>
<keyword evidence="3" id="KW-1185">Reference proteome</keyword>
<protein>
    <submittedName>
        <fullName evidence="2">Poly(Glycerol-phosphate) alpha-glucosyltransferase</fullName>
    </submittedName>
</protein>
<sequence length="515" mass="59849">MFYFLNDNIQEKKSGIEHAQIKRLNLFNQFQVPAKIVTRQFATDLHEVTNAAGIADRQLINLYDYFQGTREVKSKKIRIQNLRLDPSWKRVPDGDSYNYYRHNNRIMYVKRGSDKRVQNVQYFDHFGKLLKVDWYDDRGFISVEHAYDWDGQIATENYLRLDGSIAIQKSRLLDKRGQAVESYHLFNYRGRSYQFANFDELTRFFFDELVTDPDINDNDRPVLITDRSYELGWSVLHMNQHVYRAFQLHNSHVNDVTDMVHSPLNYNYEYGLNKFDCWDAVISLTSQQDRDMHDRFGTGKAKLFQIPGPIVPATQLNATHVDFTQRQPYHVVMVARLSPEKQQDHLIRAWQQVHEQLPQATLDFWGYENGDTGKQLKQQVEDAHLTESIKFRGYTNDVASVYDHAQLSVLPSRAEGLPLALVEAQSHGLPIIANDIHYGPADVVVDGQDGYLTQNGDVDGLATAITTLLSDQNRLAQFSEQAYADSERYSETNIMKKWQNLIADADQWYQTREAR</sequence>
<dbReference type="AlphaFoldDB" id="A0A0R1ZZF7"/>
<evidence type="ECO:0000313" key="2">
    <source>
        <dbReference type="EMBL" id="KRM60257.1"/>
    </source>
</evidence>
<comment type="caution">
    <text evidence="2">The sequence shown here is derived from an EMBL/GenBank/DDBJ whole genome shotgun (WGS) entry which is preliminary data.</text>
</comment>
<reference evidence="2 3" key="1">
    <citation type="journal article" date="2015" name="Genome Announc.">
        <title>Expanding the biotechnology potential of lactobacilli through comparative genomics of 213 strains and associated genera.</title>
        <authorList>
            <person name="Sun Z."/>
            <person name="Harris H.M."/>
            <person name="McCann A."/>
            <person name="Guo C."/>
            <person name="Argimon S."/>
            <person name="Zhang W."/>
            <person name="Yang X."/>
            <person name="Jeffery I.B."/>
            <person name="Cooney J.C."/>
            <person name="Kagawa T.F."/>
            <person name="Liu W."/>
            <person name="Song Y."/>
            <person name="Salvetti E."/>
            <person name="Wrobel A."/>
            <person name="Rasinkangas P."/>
            <person name="Parkhill J."/>
            <person name="Rea M.C."/>
            <person name="O'Sullivan O."/>
            <person name="Ritari J."/>
            <person name="Douillard F.P."/>
            <person name="Paul Ross R."/>
            <person name="Yang R."/>
            <person name="Briner A.E."/>
            <person name="Felis G.E."/>
            <person name="de Vos W.M."/>
            <person name="Barrangou R."/>
            <person name="Klaenhammer T.R."/>
            <person name="Caufield P.W."/>
            <person name="Cui Y."/>
            <person name="Zhang H."/>
            <person name="O'Toole P.W."/>
        </authorList>
    </citation>
    <scope>NUCLEOTIDE SEQUENCE [LARGE SCALE GENOMIC DNA]</scope>
    <source>
        <strain evidence="2 3">DSM 20634</strain>
    </source>
</reference>
<dbReference type="RefSeq" id="WP_057781347.1">
    <property type="nucleotide sequence ID" value="NZ_AYYY01000071.1"/>
</dbReference>
<name>A0A0R1ZZF7_9LACO</name>
<dbReference type="EMBL" id="AYYY01000071">
    <property type="protein sequence ID" value="KRM60257.1"/>
    <property type="molecule type" value="Genomic_DNA"/>
</dbReference>
<dbReference type="Gene3D" id="3.40.50.2000">
    <property type="entry name" value="Glycogen Phosphorylase B"/>
    <property type="match status" value="2"/>
</dbReference>
<dbReference type="PANTHER" id="PTHR12526">
    <property type="entry name" value="GLYCOSYLTRANSFERASE"/>
    <property type="match status" value="1"/>
</dbReference>
<dbReference type="InterPro" id="IPR001296">
    <property type="entry name" value="Glyco_trans_1"/>
</dbReference>
<keyword evidence="2" id="KW-0808">Transferase</keyword>
<organism evidence="2 3">
    <name type="scientific">Paucilactobacillus vaccinostercus DSM 20634</name>
    <dbReference type="NCBI Taxonomy" id="1423813"/>
    <lineage>
        <taxon>Bacteria</taxon>
        <taxon>Bacillati</taxon>
        <taxon>Bacillota</taxon>
        <taxon>Bacilli</taxon>
        <taxon>Lactobacillales</taxon>
        <taxon>Lactobacillaceae</taxon>
        <taxon>Paucilactobacillus</taxon>
    </lineage>
</organism>
<dbReference type="PATRIC" id="fig|1423813.3.peg.996"/>
<evidence type="ECO:0000259" key="1">
    <source>
        <dbReference type="Pfam" id="PF00534"/>
    </source>
</evidence>
<dbReference type="PANTHER" id="PTHR12526:SF630">
    <property type="entry name" value="GLYCOSYLTRANSFERASE"/>
    <property type="match status" value="1"/>
</dbReference>
<evidence type="ECO:0000313" key="3">
    <source>
        <dbReference type="Proteomes" id="UP000051733"/>
    </source>
</evidence>
<gene>
    <name evidence="2" type="ORF">FC26_GL000976</name>
</gene>
<dbReference type="GO" id="GO:0016757">
    <property type="term" value="F:glycosyltransferase activity"/>
    <property type="evidence" value="ECO:0007669"/>
    <property type="project" value="InterPro"/>
</dbReference>
<dbReference type="SUPFAM" id="SSF53756">
    <property type="entry name" value="UDP-Glycosyltransferase/glycogen phosphorylase"/>
    <property type="match status" value="1"/>
</dbReference>
<dbReference type="OrthoDB" id="570545at2"/>
<accession>A0A0R1ZZF7</accession>
<dbReference type="Pfam" id="PF00534">
    <property type="entry name" value="Glycos_transf_1"/>
    <property type="match status" value="1"/>
</dbReference>
<proteinExistence type="predicted"/>
<feature type="domain" description="Glycosyl transferase family 1" evidence="1">
    <location>
        <begin position="328"/>
        <end position="484"/>
    </location>
</feature>